<gene>
    <name evidence="2" type="ORF">SAMN02745207_03110</name>
</gene>
<dbReference type="Proteomes" id="UP000184447">
    <property type="component" value="Unassembled WGS sequence"/>
</dbReference>
<dbReference type="RefSeq" id="WP_073339411.1">
    <property type="nucleotide sequence ID" value="NZ_FQXM01000020.1"/>
</dbReference>
<feature type="transmembrane region" description="Helical" evidence="1">
    <location>
        <begin position="7"/>
        <end position="27"/>
    </location>
</feature>
<evidence type="ECO:0000313" key="2">
    <source>
        <dbReference type="EMBL" id="SHH90809.1"/>
    </source>
</evidence>
<sequence length="125" mass="14687">MKFKGNIGILISVYVGFIASTITTIVMSDDKKLATGACTVAFILISVFFLGFNWIKEFEIIHNKIIFRRIFWSSEILIKDIKDVKWTKRKFIINRKKKAPINFYLDQIKQKELGKFCEFIEKNIQ</sequence>
<keyword evidence="1" id="KW-0472">Membrane</keyword>
<dbReference type="AlphaFoldDB" id="A0A1M5WTD0"/>
<proteinExistence type="predicted"/>
<evidence type="ECO:0008006" key="4">
    <source>
        <dbReference type="Google" id="ProtNLM"/>
    </source>
</evidence>
<keyword evidence="1" id="KW-1133">Transmembrane helix</keyword>
<evidence type="ECO:0000313" key="3">
    <source>
        <dbReference type="Proteomes" id="UP000184447"/>
    </source>
</evidence>
<organism evidence="2 3">
    <name type="scientific">Clostridium grantii DSM 8605</name>
    <dbReference type="NCBI Taxonomy" id="1121316"/>
    <lineage>
        <taxon>Bacteria</taxon>
        <taxon>Bacillati</taxon>
        <taxon>Bacillota</taxon>
        <taxon>Clostridia</taxon>
        <taxon>Eubacteriales</taxon>
        <taxon>Clostridiaceae</taxon>
        <taxon>Clostridium</taxon>
    </lineage>
</organism>
<feature type="transmembrane region" description="Helical" evidence="1">
    <location>
        <begin position="33"/>
        <end position="55"/>
    </location>
</feature>
<keyword evidence="3" id="KW-1185">Reference proteome</keyword>
<evidence type="ECO:0000256" key="1">
    <source>
        <dbReference type="SAM" id="Phobius"/>
    </source>
</evidence>
<protein>
    <recommendedName>
        <fullName evidence="4">PH domain-containing protein</fullName>
    </recommendedName>
</protein>
<dbReference type="STRING" id="1121316.SAMN02745207_03110"/>
<name>A0A1M5WTD0_9CLOT</name>
<accession>A0A1M5WTD0</accession>
<keyword evidence="1" id="KW-0812">Transmembrane</keyword>
<dbReference type="EMBL" id="FQXM01000020">
    <property type="protein sequence ID" value="SHH90809.1"/>
    <property type="molecule type" value="Genomic_DNA"/>
</dbReference>
<reference evidence="2 3" key="1">
    <citation type="submission" date="2016-11" db="EMBL/GenBank/DDBJ databases">
        <authorList>
            <person name="Jaros S."/>
            <person name="Januszkiewicz K."/>
            <person name="Wedrychowicz H."/>
        </authorList>
    </citation>
    <scope>NUCLEOTIDE SEQUENCE [LARGE SCALE GENOMIC DNA]</scope>
    <source>
        <strain evidence="2 3">DSM 8605</strain>
    </source>
</reference>